<name>A0A401TI40_CHIPU</name>
<keyword evidence="1" id="KW-0812">Transmembrane</keyword>
<evidence type="ECO:0000256" key="1">
    <source>
        <dbReference type="SAM" id="Phobius"/>
    </source>
</evidence>
<feature type="transmembrane region" description="Helical" evidence="1">
    <location>
        <begin position="27"/>
        <end position="48"/>
    </location>
</feature>
<evidence type="ECO:0000313" key="3">
    <source>
        <dbReference type="Proteomes" id="UP000287033"/>
    </source>
</evidence>
<dbReference type="Proteomes" id="UP000287033">
    <property type="component" value="Unassembled WGS sequence"/>
</dbReference>
<gene>
    <name evidence="2" type="ORF">chiPu_0026398</name>
</gene>
<accession>A0A401TI40</accession>
<dbReference type="AlphaFoldDB" id="A0A401TI40"/>
<organism evidence="2 3">
    <name type="scientific">Chiloscyllium punctatum</name>
    <name type="common">Brownbanded bambooshark</name>
    <name type="synonym">Hemiscyllium punctatum</name>
    <dbReference type="NCBI Taxonomy" id="137246"/>
    <lineage>
        <taxon>Eukaryota</taxon>
        <taxon>Metazoa</taxon>
        <taxon>Chordata</taxon>
        <taxon>Craniata</taxon>
        <taxon>Vertebrata</taxon>
        <taxon>Chondrichthyes</taxon>
        <taxon>Elasmobranchii</taxon>
        <taxon>Galeomorphii</taxon>
        <taxon>Galeoidea</taxon>
        <taxon>Orectolobiformes</taxon>
        <taxon>Hemiscylliidae</taxon>
        <taxon>Chiloscyllium</taxon>
    </lineage>
</organism>
<keyword evidence="1" id="KW-0472">Membrane</keyword>
<proteinExistence type="predicted"/>
<evidence type="ECO:0000313" key="2">
    <source>
        <dbReference type="EMBL" id="GCC42302.1"/>
    </source>
</evidence>
<comment type="caution">
    <text evidence="2">The sequence shown here is derived from an EMBL/GenBank/DDBJ whole genome shotgun (WGS) entry which is preliminary data.</text>
</comment>
<reference evidence="2 3" key="1">
    <citation type="journal article" date="2018" name="Nat. Ecol. Evol.">
        <title>Shark genomes provide insights into elasmobranch evolution and the origin of vertebrates.</title>
        <authorList>
            <person name="Hara Y"/>
            <person name="Yamaguchi K"/>
            <person name="Onimaru K"/>
            <person name="Kadota M"/>
            <person name="Koyanagi M"/>
            <person name="Keeley SD"/>
            <person name="Tatsumi K"/>
            <person name="Tanaka K"/>
            <person name="Motone F"/>
            <person name="Kageyama Y"/>
            <person name="Nozu R"/>
            <person name="Adachi N"/>
            <person name="Nishimura O"/>
            <person name="Nakagawa R"/>
            <person name="Tanegashima C"/>
            <person name="Kiyatake I"/>
            <person name="Matsumoto R"/>
            <person name="Murakumo K"/>
            <person name="Nishida K"/>
            <person name="Terakita A"/>
            <person name="Kuratani S"/>
            <person name="Sato K"/>
            <person name="Hyodo S Kuraku.S."/>
        </authorList>
    </citation>
    <scope>NUCLEOTIDE SEQUENCE [LARGE SCALE GENOMIC DNA]</scope>
</reference>
<dbReference type="EMBL" id="BEZZ01078503">
    <property type="protein sequence ID" value="GCC42302.1"/>
    <property type="molecule type" value="Genomic_DNA"/>
</dbReference>
<keyword evidence="1" id="KW-1133">Transmembrane helix</keyword>
<sequence>MGGVGPGKEPLEPGLLQAMSPSLEVKVISLFLLLLLTALSGLLPLCVFRRAAGGSGSS</sequence>
<feature type="non-terminal residue" evidence="2">
    <location>
        <position position="58"/>
    </location>
</feature>
<keyword evidence="3" id="KW-1185">Reference proteome</keyword>
<protein>
    <submittedName>
        <fullName evidence="2">Uncharacterized protein</fullName>
    </submittedName>
</protein>